<dbReference type="GO" id="GO:1905135">
    <property type="term" value="P:biotin import across plasma membrane"/>
    <property type="evidence" value="ECO:0007669"/>
    <property type="project" value="TreeGrafter"/>
</dbReference>
<feature type="transmembrane region" description="Helical" evidence="6">
    <location>
        <begin position="173"/>
        <end position="197"/>
    </location>
</feature>
<organism evidence="8 9">
    <name type="scientific">Xylaria arbuscula</name>
    <dbReference type="NCBI Taxonomy" id="114810"/>
    <lineage>
        <taxon>Eukaryota</taxon>
        <taxon>Fungi</taxon>
        <taxon>Dikarya</taxon>
        <taxon>Ascomycota</taxon>
        <taxon>Pezizomycotina</taxon>
        <taxon>Sordariomycetes</taxon>
        <taxon>Xylariomycetidae</taxon>
        <taxon>Xylariales</taxon>
        <taxon>Xylariaceae</taxon>
        <taxon>Xylaria</taxon>
    </lineage>
</organism>
<sequence>MADVAPEGLTKVLQARESSASYDATTHQEADLPPQAPQYDVDRVEKIYRKIDRRIIPAFWTLYFLCSAIRSNIGLAQTMNADVGHDLVTVLHLSPRDISTALALFYVSYVIFDFPSNLVMSKLSPRAWMARIVFAVGVIGASFTAVRDAWSLKLRLARVDMKKRWANDQGSRFLRFLLGVVIAGMWPGMAYYLTLFYPPSRTGKRIGQYFTAAQVSAAVVGLVSAGFQLIDGRGGLYGFQWMFLIYGLVAIVVGISLLWWLPDRPLPPGQSRANTGIAKWLPATPEALTGEDALIHYEDLKRVYHPRPWGLKDLMRVLIDWRLWPLTLMYFGVVGVGIGTQLYGTIIIKGINPKFTGVQLSLLFAPIWIMDLIAILLVTPISDRFHRLRPFFFSTAASIQIAGLLTVTFAPTDNPWARYGGLLLIGFGLGPTVPICMTWTNEIFQRRHGEVGVAAASALVSGLGNLGSITTTYALYTGWPSDAAPGPHQYRNSNLVMIAILAVSIVSSFVMFIALKIVGNKPCGRLSKSDNSTDDESISFQDGAARRELEQRGFGRAWWSQRS</sequence>
<feature type="transmembrane region" description="Helical" evidence="6">
    <location>
        <begin position="451"/>
        <end position="476"/>
    </location>
</feature>
<feature type="transmembrane region" description="Helical" evidence="6">
    <location>
        <begin position="391"/>
        <end position="410"/>
    </location>
</feature>
<dbReference type="FunFam" id="1.20.1250.20:FF:000399">
    <property type="entry name" value="MFS general substrate transporter"/>
    <property type="match status" value="1"/>
</dbReference>
<feature type="transmembrane region" description="Helical" evidence="6">
    <location>
        <begin position="416"/>
        <end position="439"/>
    </location>
</feature>
<dbReference type="FunFam" id="1.20.1250.20:FF:000278">
    <property type="entry name" value="Putative MFS transporter"/>
    <property type="match status" value="1"/>
</dbReference>
<evidence type="ECO:0000256" key="6">
    <source>
        <dbReference type="SAM" id="Phobius"/>
    </source>
</evidence>
<keyword evidence="9" id="KW-1185">Reference proteome</keyword>
<dbReference type="Gene3D" id="1.20.1250.20">
    <property type="entry name" value="MFS general substrate transporter like domains"/>
    <property type="match status" value="2"/>
</dbReference>
<evidence type="ECO:0000313" key="9">
    <source>
        <dbReference type="Proteomes" id="UP001148614"/>
    </source>
</evidence>
<dbReference type="PANTHER" id="PTHR43791">
    <property type="entry name" value="PERMEASE-RELATED"/>
    <property type="match status" value="1"/>
</dbReference>
<dbReference type="EMBL" id="JANPWZ010000007">
    <property type="protein sequence ID" value="KAJ3580414.1"/>
    <property type="molecule type" value="Genomic_DNA"/>
</dbReference>
<protein>
    <recommendedName>
        <fullName evidence="7">Major facilitator superfamily (MFS) profile domain-containing protein</fullName>
    </recommendedName>
</protein>
<feature type="transmembrane region" description="Helical" evidence="6">
    <location>
        <begin position="98"/>
        <end position="116"/>
    </location>
</feature>
<keyword evidence="3 6" id="KW-0812">Transmembrane</keyword>
<name>A0A9W8NPD1_9PEZI</name>
<dbReference type="GO" id="GO:0005886">
    <property type="term" value="C:plasma membrane"/>
    <property type="evidence" value="ECO:0007669"/>
    <property type="project" value="TreeGrafter"/>
</dbReference>
<dbReference type="PROSITE" id="PS50850">
    <property type="entry name" value="MFS"/>
    <property type="match status" value="1"/>
</dbReference>
<accession>A0A9W8NPD1</accession>
<reference evidence="8" key="1">
    <citation type="submission" date="2022-07" db="EMBL/GenBank/DDBJ databases">
        <title>Genome Sequence of Xylaria arbuscula.</title>
        <authorList>
            <person name="Buettner E."/>
        </authorList>
    </citation>
    <scope>NUCLEOTIDE SEQUENCE</scope>
    <source>
        <strain evidence="8">VT107</strain>
    </source>
</reference>
<comment type="subcellular location">
    <subcellularLocation>
        <location evidence="1">Membrane</location>
        <topology evidence="1">Multi-pass membrane protein</topology>
    </subcellularLocation>
</comment>
<feature type="transmembrane region" description="Helical" evidence="6">
    <location>
        <begin position="496"/>
        <end position="518"/>
    </location>
</feature>
<dbReference type="InterPro" id="IPR036259">
    <property type="entry name" value="MFS_trans_sf"/>
</dbReference>
<feature type="transmembrane region" description="Helical" evidence="6">
    <location>
        <begin position="128"/>
        <end position="146"/>
    </location>
</feature>
<evidence type="ECO:0000259" key="7">
    <source>
        <dbReference type="PROSITE" id="PS50850"/>
    </source>
</evidence>
<comment type="caution">
    <text evidence="8">The sequence shown here is derived from an EMBL/GenBank/DDBJ whole genome shotgun (WGS) entry which is preliminary data.</text>
</comment>
<feature type="domain" description="Major facilitator superfamily (MFS) profile" evidence="7">
    <location>
        <begin position="55"/>
        <end position="516"/>
    </location>
</feature>
<proteinExistence type="predicted"/>
<keyword evidence="4 6" id="KW-1133">Transmembrane helix</keyword>
<feature type="transmembrane region" description="Helical" evidence="6">
    <location>
        <begin position="241"/>
        <end position="261"/>
    </location>
</feature>
<dbReference type="Proteomes" id="UP001148614">
    <property type="component" value="Unassembled WGS sequence"/>
</dbReference>
<dbReference type="GO" id="GO:1901604">
    <property type="term" value="F:dethiobiotin transmembrane transporter activity"/>
    <property type="evidence" value="ECO:0007669"/>
    <property type="project" value="TreeGrafter"/>
</dbReference>
<evidence type="ECO:0000256" key="2">
    <source>
        <dbReference type="ARBA" id="ARBA00022448"/>
    </source>
</evidence>
<dbReference type="InterPro" id="IPR011701">
    <property type="entry name" value="MFS"/>
</dbReference>
<evidence type="ECO:0000256" key="4">
    <source>
        <dbReference type="ARBA" id="ARBA00022989"/>
    </source>
</evidence>
<evidence type="ECO:0000313" key="8">
    <source>
        <dbReference type="EMBL" id="KAJ3580414.1"/>
    </source>
</evidence>
<evidence type="ECO:0000256" key="1">
    <source>
        <dbReference type="ARBA" id="ARBA00004141"/>
    </source>
</evidence>
<evidence type="ECO:0000256" key="3">
    <source>
        <dbReference type="ARBA" id="ARBA00022692"/>
    </source>
</evidence>
<dbReference type="InterPro" id="IPR020846">
    <property type="entry name" value="MFS_dom"/>
</dbReference>
<gene>
    <name evidence="8" type="ORF">NPX13_g149</name>
</gene>
<feature type="transmembrane region" description="Helical" evidence="6">
    <location>
        <begin position="323"/>
        <end position="348"/>
    </location>
</feature>
<evidence type="ECO:0000256" key="5">
    <source>
        <dbReference type="ARBA" id="ARBA00023136"/>
    </source>
</evidence>
<dbReference type="VEuPathDB" id="FungiDB:F4678DRAFT_458847"/>
<keyword evidence="2" id="KW-0813">Transport</keyword>
<dbReference type="PANTHER" id="PTHR43791:SF33">
    <property type="entry name" value="VITAMIN H TRANSPORTER 1"/>
    <property type="match status" value="1"/>
</dbReference>
<feature type="transmembrane region" description="Helical" evidence="6">
    <location>
        <begin position="209"/>
        <end position="229"/>
    </location>
</feature>
<dbReference type="GO" id="GO:0015225">
    <property type="term" value="F:biotin transmembrane transporter activity"/>
    <property type="evidence" value="ECO:0007669"/>
    <property type="project" value="TreeGrafter"/>
</dbReference>
<dbReference type="SUPFAM" id="SSF103473">
    <property type="entry name" value="MFS general substrate transporter"/>
    <property type="match status" value="1"/>
</dbReference>
<dbReference type="AlphaFoldDB" id="A0A9W8NPD1"/>
<feature type="transmembrane region" description="Helical" evidence="6">
    <location>
        <begin position="55"/>
        <end position="78"/>
    </location>
</feature>
<feature type="transmembrane region" description="Helical" evidence="6">
    <location>
        <begin position="360"/>
        <end position="379"/>
    </location>
</feature>
<dbReference type="Pfam" id="PF07690">
    <property type="entry name" value="MFS_1"/>
    <property type="match status" value="1"/>
</dbReference>
<keyword evidence="5 6" id="KW-0472">Membrane</keyword>
<dbReference type="GO" id="GO:0015295">
    <property type="term" value="F:solute:proton symporter activity"/>
    <property type="evidence" value="ECO:0007669"/>
    <property type="project" value="TreeGrafter"/>
</dbReference>